<evidence type="ECO:0000313" key="3">
    <source>
        <dbReference type="Proteomes" id="UP000236725"/>
    </source>
</evidence>
<accession>A0A8G2FBA5</accession>
<dbReference type="InterPro" id="IPR001173">
    <property type="entry name" value="Glyco_trans_2-like"/>
</dbReference>
<dbReference type="SUPFAM" id="SSF53448">
    <property type="entry name" value="Nucleotide-diphospho-sugar transferases"/>
    <property type="match status" value="1"/>
</dbReference>
<dbReference type="InterPro" id="IPR029044">
    <property type="entry name" value="Nucleotide-diphossugar_trans"/>
</dbReference>
<dbReference type="PANTHER" id="PTHR43179:SF7">
    <property type="entry name" value="RHAMNOSYLTRANSFERASE WBBL"/>
    <property type="match status" value="1"/>
</dbReference>
<dbReference type="AlphaFoldDB" id="A0A8G2FBA5"/>
<gene>
    <name evidence="2" type="ORF">SAMN05444001_11240</name>
</gene>
<dbReference type="Gene3D" id="3.90.550.10">
    <property type="entry name" value="Spore Coat Polysaccharide Biosynthesis Protein SpsA, Chain A"/>
    <property type="match status" value="1"/>
</dbReference>
<evidence type="ECO:0000259" key="1">
    <source>
        <dbReference type="Pfam" id="PF00535"/>
    </source>
</evidence>
<keyword evidence="3" id="KW-1185">Reference proteome</keyword>
<protein>
    <submittedName>
        <fullName evidence="2">Glycosyltransferase, GT2 family</fullName>
    </submittedName>
</protein>
<comment type="caution">
    <text evidence="2">The sequence shown here is derived from an EMBL/GenBank/DDBJ whole genome shotgun (WGS) entry which is preliminary data.</text>
</comment>
<dbReference type="Proteomes" id="UP000236725">
    <property type="component" value="Unassembled WGS sequence"/>
</dbReference>
<dbReference type="PANTHER" id="PTHR43179">
    <property type="entry name" value="RHAMNOSYLTRANSFERASE WBBL"/>
    <property type="match status" value="1"/>
</dbReference>
<evidence type="ECO:0000313" key="2">
    <source>
        <dbReference type="EMBL" id="SEG01489.1"/>
    </source>
</evidence>
<dbReference type="CDD" id="cd04186">
    <property type="entry name" value="GT_2_like_c"/>
    <property type="match status" value="1"/>
</dbReference>
<dbReference type="EMBL" id="FNVS01000012">
    <property type="protein sequence ID" value="SEG01489.1"/>
    <property type="molecule type" value="Genomic_DNA"/>
</dbReference>
<proteinExistence type="predicted"/>
<dbReference type="Pfam" id="PF00535">
    <property type="entry name" value="Glycos_transf_2"/>
    <property type="match status" value="1"/>
</dbReference>
<keyword evidence="2" id="KW-0808">Transferase</keyword>
<dbReference type="RefSeq" id="WP_103983711.1">
    <property type="nucleotide sequence ID" value="NZ_FNVS01000012.1"/>
</dbReference>
<name>A0A8G2FBA5_9BACT</name>
<reference evidence="2 3" key="1">
    <citation type="submission" date="2016-10" db="EMBL/GenBank/DDBJ databases">
        <authorList>
            <person name="Varghese N."/>
            <person name="Submissions S."/>
        </authorList>
    </citation>
    <scope>NUCLEOTIDE SEQUENCE [LARGE SCALE GENOMIC DNA]</scope>
    <source>
        <strain evidence="2 3">DSM 29073</strain>
    </source>
</reference>
<organism evidence="2 3">
    <name type="scientific">Parabacteroides chinchillae</name>
    <dbReference type="NCBI Taxonomy" id="871327"/>
    <lineage>
        <taxon>Bacteria</taxon>
        <taxon>Pseudomonadati</taxon>
        <taxon>Bacteroidota</taxon>
        <taxon>Bacteroidia</taxon>
        <taxon>Bacteroidales</taxon>
        <taxon>Tannerellaceae</taxon>
        <taxon>Parabacteroides</taxon>
    </lineage>
</organism>
<feature type="domain" description="Glycosyltransferase 2-like" evidence="1">
    <location>
        <begin position="7"/>
        <end position="192"/>
    </location>
</feature>
<dbReference type="GO" id="GO:0016740">
    <property type="term" value="F:transferase activity"/>
    <property type="evidence" value="ECO:0007669"/>
    <property type="project" value="UniProtKB-KW"/>
</dbReference>
<sequence>MYETKISIIIVNYNVKYFLEQCLYSVRAAVSGMDADVFVVDNNSTDGSVEYLRPLFPEVVFIENCDNPGFAKANNQAIARCKGEYVLLLNPDTVIGEESIRSLCYFMDENPQSGGIGVKMLDGHGVFLAESKRSFPTPWVSFCKMFGLSKLFYNSPCFARYSLPYLDENKQHEVEVLAGAFMLLRHEALDKVGLLDEAFFMYGEDIDLSYRLVLGGYTNFYMPERILHYKGESTKQGDLKYIRAFYGAMIIFFKKYYPHSGIVMSFLIHVAVWLKAILSAPFRKFGLNKGKKSKHRRLLVLCNEEHFEEIKKTCTKRMPELEYVNLWDLDEEHAMDAICRRNQMKGFTDYVFCYPDVRFEQMLLFMDRIVNKKATYHIYTKKSGRLVSPGK</sequence>